<feature type="signal peptide" evidence="2">
    <location>
        <begin position="1"/>
        <end position="23"/>
    </location>
</feature>
<dbReference type="EMBL" id="OB661451">
    <property type="protein sequence ID" value="CAD7228252.1"/>
    <property type="molecule type" value="Genomic_DNA"/>
</dbReference>
<feature type="region of interest" description="Disordered" evidence="1">
    <location>
        <begin position="93"/>
        <end position="133"/>
    </location>
</feature>
<name>A0A7R8WAX6_9CRUS</name>
<accession>A0A7R8WAX6</accession>
<evidence type="ECO:0000313" key="3">
    <source>
        <dbReference type="EMBL" id="CAD7228252.1"/>
    </source>
</evidence>
<feature type="region of interest" description="Disordered" evidence="1">
    <location>
        <begin position="40"/>
        <end position="73"/>
    </location>
</feature>
<organism evidence="3">
    <name type="scientific">Cyprideis torosa</name>
    <dbReference type="NCBI Taxonomy" id="163714"/>
    <lineage>
        <taxon>Eukaryota</taxon>
        <taxon>Metazoa</taxon>
        <taxon>Ecdysozoa</taxon>
        <taxon>Arthropoda</taxon>
        <taxon>Crustacea</taxon>
        <taxon>Oligostraca</taxon>
        <taxon>Ostracoda</taxon>
        <taxon>Podocopa</taxon>
        <taxon>Podocopida</taxon>
        <taxon>Cytherocopina</taxon>
        <taxon>Cytheroidea</taxon>
        <taxon>Cytherideidae</taxon>
        <taxon>Cyprideis</taxon>
    </lineage>
</organism>
<protein>
    <submittedName>
        <fullName evidence="3">Uncharacterized protein</fullName>
    </submittedName>
</protein>
<sequence>MRINWERLLSFILYLSLQRISYAWTIKELPRFPIAPEPDSVASGDKIGGPDSTSSSSTVAPLEDGPKKTQFMSVTPKTRLMWAEEIRALAQEPRDIEDSRGFITSESADPSTRPHQHPSETLPKEEEPQRTGGTWSMEKLPEEALQTEAQQEILGLKAAQNVSTDGDQSKEFYQESARRIPLLRKQQNCKFPEKYFHQQQPQPYQDEVHMKDPSIDVPCESITFRETPVRGDGHVVPIGQVTTKESQLNSFPPDLLHASNPEKRYPILLQPSLYNKVLSHLIEDRNSRTEDDVYFIATIVKPHMGHEHKTFTTSCSTSTMAVMPSWASGSMPMQSWMTPRSNSPISLNERLPLEAGYTSNRRQRLRPILNRCFRQASFLASRLPKPDTTMFTDKPQPPRKNGNPTKASKNNLLDLEEFYINELLGEAKA</sequence>
<keyword evidence="2" id="KW-0732">Signal</keyword>
<gene>
    <name evidence="3" type="ORF">CTOB1V02_LOCUS6140</name>
</gene>
<feature type="chain" id="PRO_5043927168" evidence="2">
    <location>
        <begin position="24"/>
        <end position="429"/>
    </location>
</feature>
<dbReference type="AlphaFoldDB" id="A0A7R8WAX6"/>
<proteinExistence type="predicted"/>
<feature type="region of interest" description="Disordered" evidence="1">
    <location>
        <begin position="384"/>
        <end position="408"/>
    </location>
</feature>
<reference evidence="3" key="1">
    <citation type="submission" date="2020-11" db="EMBL/GenBank/DDBJ databases">
        <authorList>
            <person name="Tran Van P."/>
        </authorList>
    </citation>
    <scope>NUCLEOTIDE SEQUENCE</scope>
</reference>
<evidence type="ECO:0000256" key="1">
    <source>
        <dbReference type="SAM" id="MobiDB-lite"/>
    </source>
</evidence>
<evidence type="ECO:0000256" key="2">
    <source>
        <dbReference type="SAM" id="SignalP"/>
    </source>
</evidence>